<organism evidence="1">
    <name type="scientific">Fagus sylvatica</name>
    <name type="common">Beechnut</name>
    <dbReference type="NCBI Taxonomy" id="28930"/>
    <lineage>
        <taxon>Eukaryota</taxon>
        <taxon>Viridiplantae</taxon>
        <taxon>Streptophyta</taxon>
        <taxon>Embryophyta</taxon>
        <taxon>Tracheophyta</taxon>
        <taxon>Spermatophyta</taxon>
        <taxon>Magnoliopsida</taxon>
        <taxon>eudicotyledons</taxon>
        <taxon>Gunneridae</taxon>
        <taxon>Pentapetalae</taxon>
        <taxon>rosids</taxon>
        <taxon>fabids</taxon>
        <taxon>Fagales</taxon>
        <taxon>Fagaceae</taxon>
        <taxon>Fagus</taxon>
    </lineage>
</organism>
<accession>A0A2N9HQ31</accession>
<proteinExistence type="predicted"/>
<evidence type="ECO:0008006" key="2">
    <source>
        <dbReference type="Google" id="ProtNLM"/>
    </source>
</evidence>
<dbReference type="EMBL" id="OIVN01003813">
    <property type="protein sequence ID" value="SPD13739.1"/>
    <property type="molecule type" value="Genomic_DNA"/>
</dbReference>
<name>A0A2N9HQ31_FAGSY</name>
<sequence length="322" mass="37200">MAANGDGVECSNGGSRGKDAMWAAIEEQRQQMNEIRELLAVVRLELNANRLQRVGKNRTRDIARGPLVNRLMGRHVLNFSDIPCFDGISYKEDFIGWILNFEDYFTYAKIPEDFKVLLVSRKLVGDAADWWNDIEYCRMRREVEQDQVLTKVEELEGKEFEERSSIKDGILEEVFEEAKEGNLELIEENGENLEAKIIGNIVEDSTEVKHEGESITHYSQDLVDLLKISTTQSIDFLGVENFNFVFKPLLVNIANQLKGEQKKFWVAQIVENNSKQVLKIVKYSKYLFIWSGRFQFSEENSRSSFIQVEEPDVKPEDLTIVR</sequence>
<gene>
    <name evidence="1" type="ORF">FSB_LOCUS41621</name>
</gene>
<reference evidence="1" key="1">
    <citation type="submission" date="2018-02" db="EMBL/GenBank/DDBJ databases">
        <authorList>
            <person name="Cohen D.B."/>
            <person name="Kent A.D."/>
        </authorList>
    </citation>
    <scope>NUCLEOTIDE SEQUENCE</scope>
</reference>
<protein>
    <recommendedName>
        <fullName evidence="2">Retrotransposon gag domain-containing protein</fullName>
    </recommendedName>
</protein>
<evidence type="ECO:0000313" key="1">
    <source>
        <dbReference type="EMBL" id="SPD13739.1"/>
    </source>
</evidence>
<dbReference type="AlphaFoldDB" id="A0A2N9HQ31"/>